<organism evidence="2">
    <name type="scientific">Phaffia rhodozyma</name>
    <name type="common">Yeast</name>
    <name type="synonym">Xanthophyllomyces dendrorhous</name>
    <dbReference type="NCBI Taxonomy" id="264483"/>
    <lineage>
        <taxon>Eukaryota</taxon>
        <taxon>Fungi</taxon>
        <taxon>Dikarya</taxon>
        <taxon>Basidiomycota</taxon>
        <taxon>Agaricomycotina</taxon>
        <taxon>Tremellomycetes</taxon>
        <taxon>Cystofilobasidiales</taxon>
        <taxon>Mrakiaceae</taxon>
        <taxon>Phaffia</taxon>
    </lineage>
</organism>
<evidence type="ECO:0000256" key="1">
    <source>
        <dbReference type="SAM" id="MobiDB-lite"/>
    </source>
</evidence>
<proteinExistence type="predicted"/>
<feature type="region of interest" description="Disordered" evidence="1">
    <location>
        <begin position="142"/>
        <end position="211"/>
    </location>
</feature>
<feature type="compositionally biased region" description="Low complexity" evidence="1">
    <location>
        <begin position="85"/>
        <end position="101"/>
    </location>
</feature>
<accession>A0A0F7SW61</accession>
<feature type="compositionally biased region" description="Pro residues" evidence="1">
    <location>
        <begin position="149"/>
        <end position="167"/>
    </location>
</feature>
<dbReference type="EMBL" id="LN483166">
    <property type="protein sequence ID" value="CED84820.1"/>
    <property type="molecule type" value="Genomic_DNA"/>
</dbReference>
<feature type="region of interest" description="Disordered" evidence="1">
    <location>
        <begin position="69"/>
        <end position="102"/>
    </location>
</feature>
<reference evidence="2" key="1">
    <citation type="submission" date="2014-08" db="EMBL/GenBank/DDBJ databases">
        <authorList>
            <person name="Sharma Rahul"/>
            <person name="Thines Marco"/>
        </authorList>
    </citation>
    <scope>NUCLEOTIDE SEQUENCE</scope>
</reference>
<dbReference type="AlphaFoldDB" id="A0A0F7SW61"/>
<evidence type="ECO:0000313" key="2">
    <source>
        <dbReference type="EMBL" id="CED84820.1"/>
    </source>
</evidence>
<protein>
    <submittedName>
        <fullName evidence="2">Uncharacterized protein</fullName>
    </submittedName>
</protein>
<sequence length="234" mass="25476">MFHTQPNSHGGSQRLIALSHQKLEYLSYLPVDAPVLLRSVLIFNAIQVAESAGNAQRLREEEWFENTLGQLDSDEGDVSEIAPGSMSVPSPASAHSSESSAIVQVQEVDDDDDESDLDDEEMSSLTGSVDSLLSFTMEDTEHNHAYPTTSPPPSRPASPRHSPPPQLFLPLPVAKRPTSIVPFDDLSDDDDGPELVTPPQPALLDDFDTPCDGHSTDDFGWNAERATQGLQLFI</sequence>
<name>A0A0F7SW61_PHARH</name>